<proteinExistence type="predicted"/>
<feature type="transmembrane region" description="Helical" evidence="1">
    <location>
        <begin position="100"/>
        <end position="124"/>
    </location>
</feature>
<reference evidence="2 3" key="1">
    <citation type="journal article" date="2012" name="Stand. Genomic Sci.">
        <title>Complete genome sequence of Pyrobaculum oguniense.</title>
        <authorList>
            <person name="Bernick D.L."/>
            <person name="Karplus K."/>
            <person name="Lui L.M."/>
            <person name="Coker J.K."/>
            <person name="Murphy J.N."/>
            <person name="Chan P.P."/>
            <person name="Cozen A.E."/>
            <person name="Lowe T.M."/>
        </authorList>
    </citation>
    <scope>NUCLEOTIDE SEQUENCE [LARGE SCALE GENOMIC DNA]</scope>
    <source>
        <strain evidence="2 3">TE7</strain>
    </source>
</reference>
<name>H6Q801_PYROT</name>
<dbReference type="eggNOG" id="arCOG10500">
    <property type="taxonomic scope" value="Archaea"/>
</dbReference>
<dbReference type="KEGG" id="pog:Pogu_0631"/>
<dbReference type="STRING" id="698757.Pogu_0631"/>
<keyword evidence="1" id="KW-1133">Transmembrane helix</keyword>
<evidence type="ECO:0000256" key="1">
    <source>
        <dbReference type="SAM" id="Phobius"/>
    </source>
</evidence>
<keyword evidence="1" id="KW-0472">Membrane</keyword>
<evidence type="ECO:0000313" key="3">
    <source>
        <dbReference type="Proteomes" id="UP000009062"/>
    </source>
</evidence>
<organism evidence="2 3">
    <name type="scientific">Pyrobaculum oguniense (strain DSM 13380 / JCM 10595 / TE7)</name>
    <dbReference type="NCBI Taxonomy" id="698757"/>
    <lineage>
        <taxon>Archaea</taxon>
        <taxon>Thermoproteota</taxon>
        <taxon>Thermoprotei</taxon>
        <taxon>Thermoproteales</taxon>
        <taxon>Thermoproteaceae</taxon>
        <taxon>Pyrobaculum</taxon>
    </lineage>
</organism>
<dbReference type="Proteomes" id="UP000009062">
    <property type="component" value="Chromosome"/>
</dbReference>
<gene>
    <name evidence="2" type="ordered locus">Pogu_0631</name>
</gene>
<protein>
    <submittedName>
        <fullName evidence="2">Uncharacterized protein</fullName>
    </submittedName>
</protein>
<evidence type="ECO:0000313" key="2">
    <source>
        <dbReference type="EMBL" id="AFA38658.1"/>
    </source>
</evidence>
<dbReference type="EMBL" id="CP003316">
    <property type="protein sequence ID" value="AFA38658.1"/>
    <property type="molecule type" value="Genomic_DNA"/>
</dbReference>
<sequence length="156" mass="17098">MPNKPTNQKKKALAVAALVLLVLAVEVYAQQQDVYERVREAVDENIVSPVVSGVRALAYIWAVAFWVAVILLALYAFIMLKAGPTTFSRWSGFVEMIDRYKLFLIGIIAVPLAIAALLTGVAAVSNQEVDAWGIANQFVSFLFQPFNDVARALLGQ</sequence>
<keyword evidence="3" id="KW-1185">Reference proteome</keyword>
<dbReference type="HOGENOM" id="CLU_1682774_0_0_2"/>
<feature type="transmembrane region" description="Helical" evidence="1">
    <location>
        <begin position="58"/>
        <end position="80"/>
    </location>
</feature>
<keyword evidence="1" id="KW-0812">Transmembrane</keyword>
<accession>H6Q801</accession>
<dbReference type="AlphaFoldDB" id="H6Q801"/>